<dbReference type="GO" id="GO:0016020">
    <property type="term" value="C:membrane"/>
    <property type="evidence" value="ECO:0007669"/>
    <property type="project" value="UniProtKB-SubCell"/>
</dbReference>
<dbReference type="Pfam" id="PF00001">
    <property type="entry name" value="7tm_1"/>
    <property type="match status" value="1"/>
</dbReference>
<dbReference type="AlphaFoldDB" id="A0A9Q1HFW7"/>
<keyword evidence="2 5" id="KW-0812">Transmembrane</keyword>
<keyword evidence="9" id="KW-1185">Reference proteome</keyword>
<feature type="transmembrane region" description="Helical" evidence="6">
    <location>
        <begin position="61"/>
        <end position="81"/>
    </location>
</feature>
<sequence length="232" mass="26462">MESVEGTESNSVETGWAVGIEHNLFVRVVYALIASLGITGNFLVCFVLIRIPALRNRASQLIVHLAITDLLTCVWVVPFHLFPSTPPAPHGIMGEIFCRVFVSKYPLWVTIITSIYSLIAVNLERFVAIVYPLYYRKMFTFRRIAYISLLCWVIGSVSSGWFFFNFDYDHRLKICTFVPFPPKVSIVIGLYIFTVIYLFPISFNTVAQYYMIKTLKQHATSMETRSETNGGT</sequence>
<dbReference type="Proteomes" id="UP001152320">
    <property type="component" value="Chromosome 4"/>
</dbReference>
<keyword evidence="3 6" id="KW-1133">Transmembrane helix</keyword>
<organism evidence="8 9">
    <name type="scientific">Holothuria leucospilota</name>
    <name type="common">Black long sea cucumber</name>
    <name type="synonym">Mertensiothuria leucospilota</name>
    <dbReference type="NCBI Taxonomy" id="206669"/>
    <lineage>
        <taxon>Eukaryota</taxon>
        <taxon>Metazoa</taxon>
        <taxon>Echinodermata</taxon>
        <taxon>Eleutherozoa</taxon>
        <taxon>Echinozoa</taxon>
        <taxon>Holothuroidea</taxon>
        <taxon>Aspidochirotacea</taxon>
        <taxon>Aspidochirotida</taxon>
        <taxon>Holothuriidae</taxon>
        <taxon>Holothuria</taxon>
    </lineage>
</organism>
<name>A0A9Q1HFW7_HOLLE</name>
<gene>
    <name evidence="8" type="ORF">HOLleu_10647</name>
</gene>
<evidence type="ECO:0000256" key="1">
    <source>
        <dbReference type="ARBA" id="ARBA00004370"/>
    </source>
</evidence>
<dbReference type="GO" id="GO:0004930">
    <property type="term" value="F:G protein-coupled receptor activity"/>
    <property type="evidence" value="ECO:0007669"/>
    <property type="project" value="UniProtKB-KW"/>
</dbReference>
<evidence type="ECO:0000256" key="6">
    <source>
        <dbReference type="SAM" id="Phobius"/>
    </source>
</evidence>
<feature type="transmembrane region" description="Helical" evidence="6">
    <location>
        <begin position="28"/>
        <end position="49"/>
    </location>
</feature>
<evidence type="ECO:0000259" key="7">
    <source>
        <dbReference type="PROSITE" id="PS50262"/>
    </source>
</evidence>
<dbReference type="PANTHER" id="PTHR45698">
    <property type="entry name" value="TRACE AMINE-ASSOCIATED RECEPTOR 19N-RELATED"/>
    <property type="match status" value="1"/>
</dbReference>
<dbReference type="EMBL" id="JAIZAY010000004">
    <property type="protein sequence ID" value="KAJ8043528.1"/>
    <property type="molecule type" value="Genomic_DNA"/>
</dbReference>
<comment type="similarity">
    <text evidence="5">Belongs to the G-protein coupled receptor 1 family.</text>
</comment>
<dbReference type="OrthoDB" id="5950491at2759"/>
<keyword evidence="5" id="KW-0807">Transducer</keyword>
<dbReference type="Gene3D" id="1.20.1070.10">
    <property type="entry name" value="Rhodopsin 7-helix transmembrane proteins"/>
    <property type="match status" value="1"/>
</dbReference>
<dbReference type="InterPro" id="IPR000276">
    <property type="entry name" value="GPCR_Rhodpsn"/>
</dbReference>
<dbReference type="InterPro" id="IPR017452">
    <property type="entry name" value="GPCR_Rhodpsn_7TM"/>
</dbReference>
<comment type="subcellular location">
    <subcellularLocation>
        <location evidence="1">Membrane</location>
    </subcellularLocation>
</comment>
<dbReference type="PRINTS" id="PR00237">
    <property type="entry name" value="GPCRRHODOPSN"/>
</dbReference>
<reference evidence="8" key="1">
    <citation type="submission" date="2021-10" db="EMBL/GenBank/DDBJ databases">
        <title>Tropical sea cucumber genome reveals ecological adaptation and Cuvierian tubules defense mechanism.</title>
        <authorList>
            <person name="Chen T."/>
        </authorList>
    </citation>
    <scope>NUCLEOTIDE SEQUENCE</scope>
    <source>
        <strain evidence="8">Nanhai2018</strain>
        <tissue evidence="8">Muscle</tissue>
    </source>
</reference>
<feature type="transmembrane region" description="Helical" evidence="6">
    <location>
        <begin position="105"/>
        <end position="123"/>
    </location>
</feature>
<comment type="caution">
    <text evidence="8">The sequence shown here is derived from an EMBL/GenBank/DDBJ whole genome shotgun (WGS) entry which is preliminary data.</text>
</comment>
<evidence type="ECO:0000256" key="2">
    <source>
        <dbReference type="ARBA" id="ARBA00022692"/>
    </source>
</evidence>
<accession>A0A9Q1HFW7</accession>
<dbReference type="PANTHER" id="PTHR45698:SF1">
    <property type="entry name" value="TRACE AMINE-ASSOCIATED RECEPTOR 13C-LIKE"/>
    <property type="match status" value="1"/>
</dbReference>
<keyword evidence="4 6" id="KW-0472">Membrane</keyword>
<dbReference type="PROSITE" id="PS50262">
    <property type="entry name" value="G_PROTEIN_RECEP_F1_2"/>
    <property type="match status" value="1"/>
</dbReference>
<dbReference type="CDD" id="cd00637">
    <property type="entry name" value="7tm_classA_rhodopsin-like"/>
    <property type="match status" value="1"/>
</dbReference>
<evidence type="ECO:0000256" key="3">
    <source>
        <dbReference type="ARBA" id="ARBA00022989"/>
    </source>
</evidence>
<proteinExistence type="inferred from homology"/>
<feature type="transmembrane region" description="Helical" evidence="6">
    <location>
        <begin position="184"/>
        <end position="207"/>
    </location>
</feature>
<evidence type="ECO:0000256" key="4">
    <source>
        <dbReference type="ARBA" id="ARBA00023136"/>
    </source>
</evidence>
<keyword evidence="5 8" id="KW-0675">Receptor</keyword>
<dbReference type="PROSITE" id="PS00237">
    <property type="entry name" value="G_PROTEIN_RECEP_F1_1"/>
    <property type="match status" value="1"/>
</dbReference>
<keyword evidence="5" id="KW-0297">G-protein coupled receptor</keyword>
<feature type="domain" description="G-protein coupled receptors family 1 profile" evidence="7">
    <location>
        <begin position="40"/>
        <end position="232"/>
    </location>
</feature>
<evidence type="ECO:0000313" key="9">
    <source>
        <dbReference type="Proteomes" id="UP001152320"/>
    </source>
</evidence>
<evidence type="ECO:0000256" key="5">
    <source>
        <dbReference type="RuleBase" id="RU000688"/>
    </source>
</evidence>
<protein>
    <submittedName>
        <fullName evidence="8">Neuropeptide SIFamide receptor</fullName>
    </submittedName>
</protein>
<dbReference type="SUPFAM" id="SSF81321">
    <property type="entry name" value="Family A G protein-coupled receptor-like"/>
    <property type="match status" value="1"/>
</dbReference>
<feature type="transmembrane region" description="Helical" evidence="6">
    <location>
        <begin position="144"/>
        <end position="164"/>
    </location>
</feature>
<evidence type="ECO:0000313" key="8">
    <source>
        <dbReference type="EMBL" id="KAJ8043528.1"/>
    </source>
</evidence>